<evidence type="ECO:0000256" key="3">
    <source>
        <dbReference type="ARBA" id="ARBA00022692"/>
    </source>
</evidence>
<dbReference type="Proteomes" id="UP000219602">
    <property type="component" value="Chromosome 4"/>
</dbReference>
<evidence type="ECO:0000256" key="5">
    <source>
        <dbReference type="ARBA" id="ARBA00023136"/>
    </source>
</evidence>
<comment type="caution">
    <text evidence="8">The sequence shown here is derived from an EMBL/GenBank/DDBJ whole genome shotgun (WGS) entry which is preliminary data.</text>
</comment>
<feature type="transmembrane region" description="Helical" evidence="7">
    <location>
        <begin position="179"/>
        <end position="197"/>
    </location>
</feature>
<feature type="transmembrane region" description="Helical" evidence="7">
    <location>
        <begin position="333"/>
        <end position="352"/>
    </location>
</feature>
<dbReference type="GO" id="GO:0016020">
    <property type="term" value="C:membrane"/>
    <property type="evidence" value="ECO:0007669"/>
    <property type="project" value="UniProtKB-SubCell"/>
</dbReference>
<feature type="transmembrane region" description="Helical" evidence="7">
    <location>
        <begin position="135"/>
        <end position="159"/>
    </location>
</feature>
<feature type="transmembrane region" description="Helical" evidence="7">
    <location>
        <begin position="414"/>
        <end position="437"/>
    </location>
</feature>
<gene>
    <name evidence="8" type="ORF">AU210_003842</name>
</gene>
<feature type="transmembrane region" description="Helical" evidence="7">
    <location>
        <begin position="74"/>
        <end position="98"/>
    </location>
</feature>
<feature type="region of interest" description="Disordered" evidence="6">
    <location>
        <begin position="1"/>
        <end position="26"/>
    </location>
</feature>
<evidence type="ECO:0000313" key="8">
    <source>
        <dbReference type="EMBL" id="PCD41286.1"/>
    </source>
</evidence>
<feature type="transmembrane region" description="Helical" evidence="7">
    <location>
        <begin position="45"/>
        <end position="68"/>
    </location>
</feature>
<keyword evidence="5 7" id="KW-0472">Membrane</keyword>
<name>A0A2H3HFG4_FUSOX</name>
<comment type="subcellular location">
    <subcellularLocation>
        <location evidence="1">Membrane</location>
        <topology evidence="1">Multi-pass membrane protein</topology>
    </subcellularLocation>
</comment>
<accession>A0A2H3HFG4</accession>
<organism evidence="8 9">
    <name type="scientific">Fusarium oxysporum f. sp. radicis-cucumerinum</name>
    <dbReference type="NCBI Taxonomy" id="327505"/>
    <lineage>
        <taxon>Eukaryota</taxon>
        <taxon>Fungi</taxon>
        <taxon>Dikarya</taxon>
        <taxon>Ascomycota</taxon>
        <taxon>Pezizomycotina</taxon>
        <taxon>Sordariomycetes</taxon>
        <taxon>Hypocreomycetidae</taxon>
        <taxon>Hypocreales</taxon>
        <taxon>Nectriaceae</taxon>
        <taxon>Fusarium</taxon>
        <taxon>Fusarium oxysporum species complex</taxon>
    </lineage>
</organism>
<dbReference type="STRING" id="327505.A0A2H3HFG4"/>
<evidence type="ECO:0000256" key="7">
    <source>
        <dbReference type="SAM" id="Phobius"/>
    </source>
</evidence>
<feature type="transmembrane region" description="Helical" evidence="7">
    <location>
        <begin position="492"/>
        <end position="510"/>
    </location>
</feature>
<feature type="transmembrane region" description="Helical" evidence="7">
    <location>
        <begin position="248"/>
        <end position="266"/>
    </location>
</feature>
<protein>
    <recommendedName>
        <fullName evidence="10">Choline transport protein</fullName>
    </recommendedName>
</protein>
<feature type="transmembrane region" description="Helical" evidence="7">
    <location>
        <begin position="287"/>
        <end position="313"/>
    </location>
</feature>
<dbReference type="InterPro" id="IPR002293">
    <property type="entry name" value="AA/rel_permease1"/>
</dbReference>
<feature type="transmembrane region" description="Helical" evidence="7">
    <location>
        <begin position="390"/>
        <end position="408"/>
    </location>
</feature>
<evidence type="ECO:0000256" key="4">
    <source>
        <dbReference type="ARBA" id="ARBA00022989"/>
    </source>
</evidence>
<sequence>MSADAKEMDYSHHEGDVPKSQHNESHETLRRVYNTWTGTYRAPELLLIAYIDLWVYLLASAYQVLMMASWTCNVVLYSTVFDVGGPMMLIYSTIIVTFGQCLMMSSLAELCSEWPYAGGQQAFTKYLAPKSIRRFLSYLVGWVVLLGEIATAAGCAMNSAQITAAIIELHHPGFHAASWNTYLIYMALTILSLAFCFSQRHLPAIAVLGGVITLGGGLAWAISFLALAPKQTARFVFTEFVNNSGYHVSAWVGVMSFYTPIYALYGTDGILHIAEEMRDAPKSAPRAMVYSMVFSGITSLMGALVMAFCSGNWEAYMESDFPFLNWFVDVLDSSAGGSALVIVVIVLLNFLITVGINTAGSRLAWGMAGDHALPLSNFFAKVNQSVHTPLNALLFIITAELTIGLVLFGSDYAFQIIVSLGGVAIQFGYLIPILMLLIRGRSALPTDRQFKLNSFGYIVNVAAVCWSSLVIIILFFPLYVPITANNLVDMNWAVVIFAGLVVFIIVDWMFRGRHHYVISDE</sequence>
<feature type="transmembrane region" description="Helical" evidence="7">
    <location>
        <begin position="204"/>
        <end position="228"/>
    </location>
</feature>
<dbReference type="GO" id="GO:0022857">
    <property type="term" value="F:transmembrane transporter activity"/>
    <property type="evidence" value="ECO:0007669"/>
    <property type="project" value="InterPro"/>
</dbReference>
<reference evidence="8 9" key="2">
    <citation type="journal article" date="2017" name="Sci. Rep.">
        <title>A mobile pathogenicity chromosome in Fusarium oxysporum for infection of multiple cucurbit species.</title>
        <authorList>
            <person name="van Dam P."/>
            <person name="Fokkens L."/>
            <person name="Ayukawa Y."/>
            <person name="van der Gragt M."/>
            <person name="Ter Horst A."/>
            <person name="Brankovics B."/>
            <person name="Houterman P.M."/>
            <person name="Arie T."/>
            <person name="Rep M."/>
        </authorList>
    </citation>
    <scope>NUCLEOTIDE SEQUENCE [LARGE SCALE GENOMIC DNA]</scope>
    <source>
        <strain evidence="8 9">Forc016</strain>
    </source>
</reference>
<evidence type="ECO:0008006" key="10">
    <source>
        <dbReference type="Google" id="ProtNLM"/>
    </source>
</evidence>
<evidence type="ECO:0000313" key="9">
    <source>
        <dbReference type="Proteomes" id="UP000219602"/>
    </source>
</evidence>
<keyword evidence="2" id="KW-0813">Transport</keyword>
<evidence type="ECO:0000256" key="1">
    <source>
        <dbReference type="ARBA" id="ARBA00004141"/>
    </source>
</evidence>
<dbReference type="PIRSF" id="PIRSF006060">
    <property type="entry name" value="AA_transporter"/>
    <property type="match status" value="1"/>
</dbReference>
<dbReference type="PANTHER" id="PTHR45649">
    <property type="entry name" value="AMINO-ACID PERMEASE BAT1"/>
    <property type="match status" value="1"/>
</dbReference>
<reference evidence="8 9" key="1">
    <citation type="journal article" date="2016" name="Environ. Microbiol.">
        <title>Effector profiles distinguish formae speciales of Fusarium oxysporum.</title>
        <authorList>
            <person name="van Dam P."/>
            <person name="Fokkens L."/>
            <person name="Schmidt S.M."/>
            <person name="Linmans J.H."/>
            <person name="Kistler H.C."/>
            <person name="Ma L.J."/>
            <person name="Rep M."/>
        </authorList>
    </citation>
    <scope>NUCLEOTIDE SEQUENCE [LARGE SCALE GENOMIC DNA]</scope>
    <source>
        <strain evidence="8 9">Forc016</strain>
    </source>
</reference>
<keyword evidence="3 7" id="KW-0812">Transmembrane</keyword>
<keyword evidence="4 7" id="KW-1133">Transmembrane helix</keyword>
<proteinExistence type="predicted"/>
<evidence type="ECO:0000256" key="6">
    <source>
        <dbReference type="SAM" id="MobiDB-lite"/>
    </source>
</evidence>
<feature type="transmembrane region" description="Helical" evidence="7">
    <location>
        <begin position="457"/>
        <end position="480"/>
    </location>
</feature>
<dbReference type="Pfam" id="PF13520">
    <property type="entry name" value="AA_permease_2"/>
    <property type="match status" value="1"/>
</dbReference>
<evidence type="ECO:0000256" key="2">
    <source>
        <dbReference type="ARBA" id="ARBA00022448"/>
    </source>
</evidence>
<dbReference type="EMBL" id="MABQ02000003">
    <property type="protein sequence ID" value="PCD41286.1"/>
    <property type="molecule type" value="Genomic_DNA"/>
</dbReference>
<dbReference type="AlphaFoldDB" id="A0A2H3HFG4"/>
<dbReference type="PANTHER" id="PTHR45649:SF14">
    <property type="entry name" value="GABA PERMEASE"/>
    <property type="match status" value="1"/>
</dbReference>
<dbReference type="Gene3D" id="1.20.1740.10">
    <property type="entry name" value="Amino acid/polyamine transporter I"/>
    <property type="match status" value="1"/>
</dbReference>